<comment type="caution">
    <text evidence="12">The sequence shown here is derived from an EMBL/GenBank/DDBJ whole genome shotgun (WGS) entry which is preliminary data.</text>
</comment>
<feature type="compositionally biased region" description="Basic and acidic residues" evidence="10">
    <location>
        <begin position="244"/>
        <end position="254"/>
    </location>
</feature>
<evidence type="ECO:0000256" key="9">
    <source>
        <dbReference type="PROSITE-ProRule" id="PRU00027"/>
    </source>
</evidence>
<dbReference type="GO" id="GO:0008270">
    <property type="term" value="F:zinc ion binding"/>
    <property type="evidence" value="ECO:0007669"/>
    <property type="project" value="UniProtKB-KW"/>
</dbReference>
<accession>A0A1D1VZB9</accession>
<dbReference type="PANTHER" id="PTHR46481">
    <property type="entry name" value="ZINC FINGER BED DOMAIN-CONTAINING PROTEIN 4"/>
    <property type="match status" value="1"/>
</dbReference>
<dbReference type="InterPro" id="IPR036236">
    <property type="entry name" value="Znf_C2H2_sf"/>
</dbReference>
<feature type="domain" description="BED-type" evidence="11">
    <location>
        <begin position="207"/>
        <end position="256"/>
    </location>
</feature>
<dbReference type="GO" id="GO:0005634">
    <property type="term" value="C:nucleus"/>
    <property type="evidence" value="ECO:0007669"/>
    <property type="project" value="UniProtKB-SubCell"/>
</dbReference>
<feature type="compositionally biased region" description="Acidic residues" evidence="10">
    <location>
        <begin position="13"/>
        <end position="27"/>
    </location>
</feature>
<dbReference type="PROSITE" id="PS50808">
    <property type="entry name" value="ZF_BED"/>
    <property type="match status" value="1"/>
</dbReference>
<proteinExistence type="predicted"/>
<keyword evidence="13" id="KW-1185">Reference proteome</keyword>
<dbReference type="Pfam" id="PF02892">
    <property type="entry name" value="zf-BED"/>
    <property type="match status" value="2"/>
</dbReference>
<dbReference type="InterPro" id="IPR003656">
    <property type="entry name" value="Znf_BED"/>
</dbReference>
<dbReference type="InterPro" id="IPR012337">
    <property type="entry name" value="RNaseH-like_sf"/>
</dbReference>
<dbReference type="InterPro" id="IPR008906">
    <property type="entry name" value="HATC_C_dom"/>
</dbReference>
<keyword evidence="8" id="KW-0539">Nucleus</keyword>
<evidence type="ECO:0000256" key="6">
    <source>
        <dbReference type="ARBA" id="ARBA00023125"/>
    </source>
</evidence>
<protein>
    <recommendedName>
        <fullName evidence="11">BED-type domain-containing protein</fullName>
    </recommendedName>
</protein>
<keyword evidence="5" id="KW-0805">Transcription regulation</keyword>
<evidence type="ECO:0000313" key="12">
    <source>
        <dbReference type="EMBL" id="GAV05178.1"/>
    </source>
</evidence>
<keyword evidence="4" id="KW-0862">Zinc</keyword>
<keyword evidence="3 9" id="KW-0863">Zinc-finger</keyword>
<gene>
    <name evidence="12" type="primary">RvY_15348-1</name>
    <name evidence="12" type="synonym">RvY_15348.1</name>
    <name evidence="12" type="ORF">RvY_15348</name>
</gene>
<dbReference type="AlphaFoldDB" id="A0A1D1VZB9"/>
<keyword evidence="2" id="KW-0479">Metal-binding</keyword>
<sequence>MSAVKQEGSEYAPETDDEEMEEEEATEETIPNKNPPSKRKSAPDGEVQIAGPSPQRRKESQVWRFYDRNHDRIRVCKICQKNFSFNTATSALRKHLIKHFGDQTETVLSTAQTAMEVTISPSTNTITVTGIDALVSGNPNDITTMPITRNGRNANTKQSIYSRMRTDLAPAPLPADRAVFPLAQATPAISVKTEAGASTSSKGPGHARWSAVWKHFSKLEDGRPQCKICQYTYSANASTSGLRRHLDGHERGEPPGKPGRKLNPYSIKAAPTTSAYGNLNSASKAVSPKTPIAAPRADDMFVEMMINQHLTVTEVVEELGPIYRAYTHRAPDQAVLEGKVKEWYTKKKAEVKQFIASFGGKISLSMELFTAANKQVYLIVTAHMMSDNWETLRFVLDCVVVSPDVMPEIIKDHLAVIMSEYECESKVVAITTGEEQVDEAFRLYSAQLISESSSAVSHVKCIGLGLAQCVQPILDGFPDQIDRVRRFLKTLLNTRKTTELQTNAGLLLQDYHELKMDSPNNWCSTVIMIDSAVNMRIVIDDTISKHEDMFDPLTAEDWSMLELIVAIVGNFHLAALESKTDYPSLSEALVLMDFLTTHHLSALVEKETEIPTWWRTLARETLDRAQEFMNSVLTDVYFIGTVLDPRHKLTTLPLTVTRETVESKVRAVFARYTQTISPSTPSSTPSSASKTGSLMSAILKKTQSVVSSTQIDELNQYLYSAVEQAEVDPLKWWEDYKKIYPTLAQMAKDYLAIPATAVPSVQLFVKEKDEGKLRNRLDEESLLMYVCLKSWNSIDFSQGVAQPSVDNGLPQSTKVST</sequence>
<evidence type="ECO:0000313" key="13">
    <source>
        <dbReference type="Proteomes" id="UP000186922"/>
    </source>
</evidence>
<reference evidence="12 13" key="1">
    <citation type="journal article" date="2016" name="Nat. Commun.">
        <title>Extremotolerant tardigrade genome and improved radiotolerance of human cultured cells by tardigrade-unique protein.</title>
        <authorList>
            <person name="Hashimoto T."/>
            <person name="Horikawa D.D."/>
            <person name="Saito Y."/>
            <person name="Kuwahara H."/>
            <person name="Kozuka-Hata H."/>
            <person name="Shin-I T."/>
            <person name="Minakuchi Y."/>
            <person name="Ohishi K."/>
            <person name="Motoyama A."/>
            <person name="Aizu T."/>
            <person name="Enomoto A."/>
            <person name="Kondo K."/>
            <person name="Tanaka S."/>
            <person name="Hara Y."/>
            <person name="Koshikawa S."/>
            <person name="Sagara H."/>
            <person name="Miura T."/>
            <person name="Yokobori S."/>
            <person name="Miyagawa K."/>
            <person name="Suzuki Y."/>
            <person name="Kubo T."/>
            <person name="Oyama M."/>
            <person name="Kohara Y."/>
            <person name="Fujiyama A."/>
            <person name="Arakawa K."/>
            <person name="Katayama T."/>
            <person name="Toyoda A."/>
            <person name="Kunieda T."/>
        </authorList>
    </citation>
    <scope>NUCLEOTIDE SEQUENCE [LARGE SCALE GENOMIC DNA]</scope>
    <source>
        <strain evidence="12 13">YOKOZUNA-1</strain>
    </source>
</reference>
<evidence type="ECO:0000256" key="8">
    <source>
        <dbReference type="ARBA" id="ARBA00023242"/>
    </source>
</evidence>
<evidence type="ECO:0000256" key="3">
    <source>
        <dbReference type="ARBA" id="ARBA00022771"/>
    </source>
</evidence>
<dbReference type="Proteomes" id="UP000186922">
    <property type="component" value="Unassembled WGS sequence"/>
</dbReference>
<dbReference type="PANTHER" id="PTHR46481:SF10">
    <property type="entry name" value="ZINC FINGER BED DOMAIN-CONTAINING PROTEIN 39"/>
    <property type="match status" value="1"/>
</dbReference>
<keyword evidence="6" id="KW-0238">DNA-binding</keyword>
<evidence type="ECO:0000259" key="11">
    <source>
        <dbReference type="PROSITE" id="PS50808"/>
    </source>
</evidence>
<name>A0A1D1VZB9_RAMVA</name>
<evidence type="ECO:0000256" key="2">
    <source>
        <dbReference type="ARBA" id="ARBA00022723"/>
    </source>
</evidence>
<keyword evidence="7" id="KW-0804">Transcription</keyword>
<dbReference type="SMART" id="SM00614">
    <property type="entry name" value="ZnF_BED"/>
    <property type="match status" value="2"/>
</dbReference>
<evidence type="ECO:0000256" key="4">
    <source>
        <dbReference type="ARBA" id="ARBA00022833"/>
    </source>
</evidence>
<feature type="region of interest" description="Disordered" evidence="10">
    <location>
        <begin position="244"/>
        <end position="264"/>
    </location>
</feature>
<dbReference type="SUPFAM" id="SSF53098">
    <property type="entry name" value="Ribonuclease H-like"/>
    <property type="match status" value="1"/>
</dbReference>
<dbReference type="InterPro" id="IPR052035">
    <property type="entry name" value="ZnF_BED_domain_contain"/>
</dbReference>
<dbReference type="EMBL" id="BDGG01000012">
    <property type="protein sequence ID" value="GAV05178.1"/>
    <property type="molecule type" value="Genomic_DNA"/>
</dbReference>
<evidence type="ECO:0000256" key="10">
    <source>
        <dbReference type="SAM" id="MobiDB-lite"/>
    </source>
</evidence>
<dbReference type="GO" id="GO:0009791">
    <property type="term" value="P:post-embryonic development"/>
    <property type="evidence" value="ECO:0007669"/>
    <property type="project" value="UniProtKB-ARBA"/>
</dbReference>
<evidence type="ECO:0000256" key="7">
    <source>
        <dbReference type="ARBA" id="ARBA00023163"/>
    </source>
</evidence>
<evidence type="ECO:0000256" key="1">
    <source>
        <dbReference type="ARBA" id="ARBA00004123"/>
    </source>
</evidence>
<dbReference type="SUPFAM" id="SSF57667">
    <property type="entry name" value="beta-beta-alpha zinc fingers"/>
    <property type="match status" value="2"/>
</dbReference>
<evidence type="ECO:0000256" key="5">
    <source>
        <dbReference type="ARBA" id="ARBA00023015"/>
    </source>
</evidence>
<feature type="region of interest" description="Disordered" evidence="10">
    <location>
        <begin position="1"/>
        <end position="61"/>
    </location>
</feature>
<dbReference type="Pfam" id="PF05699">
    <property type="entry name" value="Dimer_Tnp_hAT"/>
    <property type="match status" value="1"/>
</dbReference>
<dbReference type="GO" id="GO:0003677">
    <property type="term" value="F:DNA binding"/>
    <property type="evidence" value="ECO:0007669"/>
    <property type="project" value="UniProtKB-KW"/>
</dbReference>
<comment type="subcellular location">
    <subcellularLocation>
        <location evidence="1">Nucleus</location>
    </subcellularLocation>
</comment>
<organism evidence="12 13">
    <name type="scientific">Ramazzottius varieornatus</name>
    <name type="common">Water bear</name>
    <name type="synonym">Tardigrade</name>
    <dbReference type="NCBI Taxonomy" id="947166"/>
    <lineage>
        <taxon>Eukaryota</taxon>
        <taxon>Metazoa</taxon>
        <taxon>Ecdysozoa</taxon>
        <taxon>Tardigrada</taxon>
        <taxon>Eutardigrada</taxon>
        <taxon>Parachela</taxon>
        <taxon>Hypsibioidea</taxon>
        <taxon>Ramazzottiidae</taxon>
        <taxon>Ramazzottius</taxon>
    </lineage>
</organism>
<dbReference type="GO" id="GO:0046983">
    <property type="term" value="F:protein dimerization activity"/>
    <property type="evidence" value="ECO:0007669"/>
    <property type="project" value="InterPro"/>
</dbReference>
<dbReference type="OrthoDB" id="1607513at2759"/>